<sequence length="32" mass="3448">MAAKTLHIRPVNVKEVAFLILKGNITSTVLVA</sequence>
<organism evidence="1 2">
    <name type="scientific">candidate division WWE3 bacterium GW2011_GWA2_46_9</name>
    <dbReference type="NCBI Taxonomy" id="1619111"/>
    <lineage>
        <taxon>Bacteria</taxon>
        <taxon>Katanobacteria</taxon>
    </lineage>
</organism>
<evidence type="ECO:0000313" key="2">
    <source>
        <dbReference type="Proteomes" id="UP000033946"/>
    </source>
</evidence>
<feature type="non-terminal residue" evidence="1">
    <location>
        <position position="32"/>
    </location>
</feature>
<dbReference type="AlphaFoldDB" id="A0A0G1QUV9"/>
<evidence type="ECO:0000313" key="1">
    <source>
        <dbReference type="EMBL" id="KKU48751.1"/>
    </source>
</evidence>
<reference evidence="1 2" key="1">
    <citation type="journal article" date="2015" name="Nature">
        <title>rRNA introns, odd ribosomes, and small enigmatic genomes across a large radiation of phyla.</title>
        <authorList>
            <person name="Brown C.T."/>
            <person name="Hug L.A."/>
            <person name="Thomas B.C."/>
            <person name="Sharon I."/>
            <person name="Castelle C.J."/>
            <person name="Singh A."/>
            <person name="Wilkins M.J."/>
            <person name="Williams K.H."/>
            <person name="Banfield J.F."/>
        </authorList>
    </citation>
    <scope>NUCLEOTIDE SEQUENCE [LARGE SCALE GENOMIC DNA]</scope>
</reference>
<dbReference type="Proteomes" id="UP000033946">
    <property type="component" value="Unassembled WGS sequence"/>
</dbReference>
<name>A0A0G1QUV9_UNCKA</name>
<comment type="caution">
    <text evidence="1">The sequence shown here is derived from an EMBL/GenBank/DDBJ whole genome shotgun (WGS) entry which is preliminary data.</text>
</comment>
<protein>
    <submittedName>
        <fullName evidence="1">Uncharacterized protein</fullName>
    </submittedName>
</protein>
<accession>A0A0G1QUV9</accession>
<proteinExistence type="predicted"/>
<dbReference type="EMBL" id="LCNE01000011">
    <property type="protein sequence ID" value="KKU48751.1"/>
    <property type="molecule type" value="Genomic_DNA"/>
</dbReference>
<gene>
    <name evidence="1" type="ORF">UX69_C0011G0001</name>
</gene>